<feature type="region of interest" description="Disordered" evidence="4">
    <location>
        <begin position="150"/>
        <end position="171"/>
    </location>
</feature>
<evidence type="ECO:0000259" key="5">
    <source>
        <dbReference type="Pfam" id="PF00437"/>
    </source>
</evidence>
<evidence type="ECO:0000313" key="7">
    <source>
        <dbReference type="EMBL" id="PIE35653.1"/>
    </source>
</evidence>
<dbReference type="Pfam" id="PF05157">
    <property type="entry name" value="MshEN"/>
    <property type="match status" value="1"/>
</dbReference>
<reference evidence="7 8" key="1">
    <citation type="submission" date="2017-10" db="EMBL/GenBank/DDBJ databases">
        <title>Novel microbial diversity and functional potential in the marine mammal oral microbiome.</title>
        <authorList>
            <person name="Dudek N.K."/>
            <person name="Sun C.L."/>
            <person name="Burstein D."/>
            <person name="Kantor R.S."/>
            <person name="Aliaga Goltsman D.S."/>
            <person name="Bik E.M."/>
            <person name="Thomas B.C."/>
            <person name="Banfield J.F."/>
            <person name="Relman D.A."/>
        </authorList>
    </citation>
    <scope>NUCLEOTIDE SEQUENCE [LARGE SCALE GENOMIC DNA]</scope>
    <source>
        <strain evidence="7">DOLJORAL78_47_16</strain>
    </source>
</reference>
<dbReference type="InterPro" id="IPR001482">
    <property type="entry name" value="T2SS/T4SS_dom"/>
</dbReference>
<keyword evidence="3" id="KW-0067">ATP-binding</keyword>
<dbReference type="InterPro" id="IPR037257">
    <property type="entry name" value="T2SS_E_N_sf"/>
</dbReference>
<evidence type="ECO:0000313" key="8">
    <source>
        <dbReference type="Proteomes" id="UP000230821"/>
    </source>
</evidence>
<dbReference type="GO" id="GO:0005524">
    <property type="term" value="F:ATP binding"/>
    <property type="evidence" value="ECO:0007669"/>
    <property type="project" value="UniProtKB-KW"/>
</dbReference>
<dbReference type="EMBL" id="PDSK01000037">
    <property type="protein sequence ID" value="PIE35653.1"/>
    <property type="molecule type" value="Genomic_DNA"/>
</dbReference>
<name>A0A2G6KJ06_9BACT</name>
<comment type="similarity">
    <text evidence="1">Belongs to the GSP E family.</text>
</comment>
<comment type="caution">
    <text evidence="7">The sequence shown here is derived from an EMBL/GenBank/DDBJ whole genome shotgun (WGS) entry which is preliminary data.</text>
</comment>
<evidence type="ECO:0000256" key="1">
    <source>
        <dbReference type="ARBA" id="ARBA00006611"/>
    </source>
</evidence>
<proteinExistence type="inferred from homology"/>
<dbReference type="PANTHER" id="PTHR30258">
    <property type="entry name" value="TYPE II SECRETION SYSTEM PROTEIN GSPE-RELATED"/>
    <property type="match status" value="1"/>
</dbReference>
<dbReference type="InterPro" id="IPR007831">
    <property type="entry name" value="T2SS_GspE_N"/>
</dbReference>
<accession>A0A2G6KJ06</accession>
<gene>
    <name evidence="7" type="ORF">CSA56_03395</name>
</gene>
<dbReference type="InterPro" id="IPR027417">
    <property type="entry name" value="P-loop_NTPase"/>
</dbReference>
<dbReference type="Gene3D" id="3.40.50.300">
    <property type="entry name" value="P-loop containing nucleotide triphosphate hydrolases"/>
    <property type="match status" value="1"/>
</dbReference>
<feature type="domain" description="Bacterial type II secretion system protein E" evidence="5">
    <location>
        <begin position="203"/>
        <end position="602"/>
    </location>
</feature>
<dbReference type="Pfam" id="PF00437">
    <property type="entry name" value="T2SSE"/>
    <property type="match status" value="1"/>
</dbReference>
<dbReference type="GO" id="GO:0016887">
    <property type="term" value="F:ATP hydrolysis activity"/>
    <property type="evidence" value="ECO:0007669"/>
    <property type="project" value="TreeGrafter"/>
</dbReference>
<protein>
    <recommendedName>
        <fullName evidence="9">Bacterial type II secretion system protein E domain-containing protein</fullName>
    </recommendedName>
</protein>
<evidence type="ECO:0000256" key="2">
    <source>
        <dbReference type="ARBA" id="ARBA00022741"/>
    </source>
</evidence>
<dbReference type="SUPFAM" id="SSF52540">
    <property type="entry name" value="P-loop containing nucleoside triphosphate hydrolases"/>
    <property type="match status" value="1"/>
</dbReference>
<sequence length="606" mass="67797">MKEKLFKLLHDEQVITEEQYQQALQRSETFGESAEQVLGRMGILSEEQLLEFLGRKFRMPLADWNDYIPDQRALNLISEDVALKYVVFPLFIEQGKRQGKMTLAIANPSNVSVADDIAFMTGCTIKTCIASARAIREAIHLYYPGKVRSPEEAGAQAETGKRAPNQDFTRSGSGEINALLSNILQEVEGEAEEQIEGISGADREHPSIRFLLELLQKTAKYGVTEIHIDPYGHQEYRIRLRRHGSLHEHTRIPAQLGEGLATRLQKILQQADRNVLQKTESTGRHGRFSTILNGANSLDIAANFYPTPFGKKIYLRLQKDAELRTFQHLGMPEKSLKTLNRSLAKPQGILLLVSPPGEGKTTTFYALLRKLAQAGNHVLALEEVDERSVPDIPQIPYSPETSFQEWCSTISYYAPHVLGLGAVEKPSMKRLAFEFASSSLVIVTLTAKSLGDGVCSFISSLFDELDMCCSTEALSYLLDSMNGIVVQRLARTICPNCREQHALSESDHEWLQQFAGVKAEDGDAVSSAGKGCAECMETGYNGQIALFEVLKIDKVLKNLLLQHYPSCVSPVRNFYTEMSPETFKHQLLQLFRNRVTSLAEIRRMAL</sequence>
<evidence type="ECO:0000259" key="6">
    <source>
        <dbReference type="Pfam" id="PF05157"/>
    </source>
</evidence>
<dbReference type="Gene3D" id="3.30.450.90">
    <property type="match status" value="1"/>
</dbReference>
<dbReference type="GO" id="GO:0005886">
    <property type="term" value="C:plasma membrane"/>
    <property type="evidence" value="ECO:0007669"/>
    <property type="project" value="TreeGrafter"/>
</dbReference>
<dbReference type="Gene3D" id="3.30.300.160">
    <property type="entry name" value="Type II secretion system, protein E, N-terminal domain"/>
    <property type="match status" value="1"/>
</dbReference>
<dbReference type="PANTHER" id="PTHR30258:SF2">
    <property type="entry name" value="COMG OPERON PROTEIN 1"/>
    <property type="match status" value="1"/>
</dbReference>
<dbReference type="SUPFAM" id="SSF160246">
    <property type="entry name" value="EspE N-terminal domain-like"/>
    <property type="match status" value="1"/>
</dbReference>
<evidence type="ECO:0000256" key="3">
    <source>
        <dbReference type="ARBA" id="ARBA00022840"/>
    </source>
</evidence>
<evidence type="ECO:0000256" key="4">
    <source>
        <dbReference type="SAM" id="MobiDB-lite"/>
    </source>
</evidence>
<organism evidence="7 8">
    <name type="scientific">candidate division KSB3 bacterium</name>
    <dbReference type="NCBI Taxonomy" id="2044937"/>
    <lineage>
        <taxon>Bacteria</taxon>
        <taxon>candidate division KSB3</taxon>
    </lineage>
</organism>
<dbReference type="AlphaFoldDB" id="A0A2G6KJ06"/>
<feature type="domain" description="Type II secretion system protein GspE N-terminal" evidence="6">
    <location>
        <begin position="57"/>
        <end position="146"/>
    </location>
</feature>
<evidence type="ECO:0008006" key="9">
    <source>
        <dbReference type="Google" id="ProtNLM"/>
    </source>
</evidence>
<keyword evidence="2" id="KW-0547">Nucleotide-binding</keyword>
<dbReference type="Proteomes" id="UP000230821">
    <property type="component" value="Unassembled WGS sequence"/>
</dbReference>